<organism evidence="2 3">
    <name type="scientific">Cudoniella acicularis</name>
    <dbReference type="NCBI Taxonomy" id="354080"/>
    <lineage>
        <taxon>Eukaryota</taxon>
        <taxon>Fungi</taxon>
        <taxon>Dikarya</taxon>
        <taxon>Ascomycota</taxon>
        <taxon>Pezizomycotina</taxon>
        <taxon>Leotiomycetes</taxon>
        <taxon>Helotiales</taxon>
        <taxon>Tricladiaceae</taxon>
        <taxon>Cudoniella</taxon>
    </lineage>
</organism>
<evidence type="ECO:0000313" key="3">
    <source>
        <dbReference type="Proteomes" id="UP000566819"/>
    </source>
</evidence>
<accession>A0A8H4REH7</accession>
<gene>
    <name evidence="2" type="ORF">G7Y89_g10370</name>
</gene>
<protein>
    <submittedName>
        <fullName evidence="2">Uncharacterized protein</fullName>
    </submittedName>
</protein>
<proteinExistence type="predicted"/>
<feature type="compositionally biased region" description="Polar residues" evidence="1">
    <location>
        <begin position="235"/>
        <end position="250"/>
    </location>
</feature>
<name>A0A8H4REH7_9HELO</name>
<evidence type="ECO:0000256" key="1">
    <source>
        <dbReference type="SAM" id="MobiDB-lite"/>
    </source>
</evidence>
<comment type="caution">
    <text evidence="2">The sequence shown here is derived from an EMBL/GenBank/DDBJ whole genome shotgun (WGS) entry which is preliminary data.</text>
</comment>
<reference evidence="2 3" key="1">
    <citation type="submission" date="2020-03" db="EMBL/GenBank/DDBJ databases">
        <title>Draft Genome Sequence of Cudoniella acicularis.</title>
        <authorList>
            <person name="Buettner E."/>
            <person name="Kellner H."/>
        </authorList>
    </citation>
    <scope>NUCLEOTIDE SEQUENCE [LARGE SCALE GENOMIC DNA]</scope>
    <source>
        <strain evidence="2 3">DSM 108380</strain>
    </source>
</reference>
<feature type="region of interest" description="Disordered" evidence="1">
    <location>
        <begin position="194"/>
        <end position="213"/>
    </location>
</feature>
<sequence>MIRSLVFRGSSTARCLVSAKQWPTHHRTISSNVPEFDSTDSHDDDLSTFAESLADLVDIDTSAVNSTDKKSNLASSSPWLHPDLPVSPLMDPAFLAARQERQKPKAAPRSKLELTPFQRKLWKNPYALALATPVRLCQLTRVAMPKFFLQGFELMAHPETGWPYFVPRGELLMDNKVSNFKAAGSHLGVRMVEGGNNEPWNEEEQRSSAMESSLEKIPQDMHTLDVYRKAEQEESLNGSQEQSSAAGSHSNPLEKIIEDSLINTAPSPTSPLSQPAGKRIGPGMYVLARKQVISGLLDKKAGFGKEAYKKLIPARIKAKPKAFGIYNRGEFRVNMDVFLLDLMRRRIFGQLANLRQLTRGYVSGYDNWDEVGRSKQTGMYLWTGGVGSELKDQDCPAEFATIGGVKKPVHNLRLLLGMEKLQELREKTSWSNRKERREGRLPKESPYSKPIIAVRHKSLTIGLQLRLWWLQGYLAEHKGFLSVQDFVK</sequence>
<feature type="region of interest" description="Disordered" evidence="1">
    <location>
        <begin position="230"/>
        <end position="250"/>
    </location>
</feature>
<evidence type="ECO:0000313" key="2">
    <source>
        <dbReference type="EMBL" id="KAF4627781.1"/>
    </source>
</evidence>
<dbReference type="EMBL" id="JAAMPI010000911">
    <property type="protein sequence ID" value="KAF4627781.1"/>
    <property type="molecule type" value="Genomic_DNA"/>
</dbReference>
<dbReference type="OrthoDB" id="3363286at2759"/>
<dbReference type="AlphaFoldDB" id="A0A8H4REH7"/>
<keyword evidence="3" id="KW-1185">Reference proteome</keyword>
<dbReference type="Proteomes" id="UP000566819">
    <property type="component" value="Unassembled WGS sequence"/>
</dbReference>